<name>I7BQ54_PSEPT</name>
<feature type="compositionally biased region" description="Polar residues" evidence="1">
    <location>
        <begin position="22"/>
        <end position="31"/>
    </location>
</feature>
<sequence>MLLLEQCSTFLSAAGGPARSGWSCQARTGRSSDIRGGPSCAG</sequence>
<dbReference type="HOGENOM" id="CLU_3256599_0_0_6"/>
<dbReference type="KEGG" id="ppx:T1E_0373"/>
<evidence type="ECO:0000313" key="2">
    <source>
        <dbReference type="EMBL" id="AFO46232.1"/>
    </source>
</evidence>
<accession>I7BQ54</accession>
<dbReference type="PATRIC" id="fig|1196325.3.peg.376"/>
<dbReference type="AlphaFoldDB" id="I7BQ54"/>
<organism evidence="2 3">
    <name type="scientific">Pseudomonas putida (strain DOT-T1E)</name>
    <dbReference type="NCBI Taxonomy" id="1196325"/>
    <lineage>
        <taxon>Bacteria</taxon>
        <taxon>Pseudomonadati</taxon>
        <taxon>Pseudomonadota</taxon>
        <taxon>Gammaproteobacteria</taxon>
        <taxon>Pseudomonadales</taxon>
        <taxon>Pseudomonadaceae</taxon>
        <taxon>Pseudomonas</taxon>
    </lineage>
</organism>
<protein>
    <submittedName>
        <fullName evidence="2">Uncharacterized protein</fullName>
    </submittedName>
</protein>
<feature type="region of interest" description="Disordered" evidence="1">
    <location>
        <begin position="18"/>
        <end position="42"/>
    </location>
</feature>
<proteinExistence type="predicted"/>
<gene>
    <name evidence="2" type="ordered locus">T1E_0373</name>
</gene>
<dbReference type="Proteomes" id="UP000006503">
    <property type="component" value="Chromosome"/>
</dbReference>
<reference evidence="3" key="1">
    <citation type="journal article" date="2013" name="Microb. Biotechnol.">
        <title>Metabolic potential of the organic-solvent tolerant Pseudomonas putida DOT-T1E deduced from its annotated genome.</title>
        <authorList>
            <person name="Udaondo Z."/>
            <person name="Molina L."/>
            <person name="Daniels C."/>
            <person name="Gomez M.J."/>
            <person name="Molina-Henares M.A."/>
            <person name="Matilla M.A."/>
            <person name="Roca A."/>
            <person name="Fernandez M."/>
            <person name="Duque E."/>
            <person name="Segura A."/>
            <person name="Ramos J.L."/>
        </authorList>
    </citation>
    <scope>NUCLEOTIDE SEQUENCE [LARGE SCALE GENOMIC DNA]</scope>
    <source>
        <strain evidence="3">DOT-T1E</strain>
    </source>
</reference>
<evidence type="ECO:0000256" key="1">
    <source>
        <dbReference type="SAM" id="MobiDB-lite"/>
    </source>
</evidence>
<evidence type="ECO:0000313" key="3">
    <source>
        <dbReference type="Proteomes" id="UP000006503"/>
    </source>
</evidence>
<dbReference type="EMBL" id="CP003734">
    <property type="protein sequence ID" value="AFO46232.1"/>
    <property type="molecule type" value="Genomic_DNA"/>
</dbReference>